<dbReference type="SUPFAM" id="SSF55811">
    <property type="entry name" value="Nudix"/>
    <property type="match status" value="1"/>
</dbReference>
<proteinExistence type="predicted"/>
<dbReference type="RefSeq" id="WP_136899838.1">
    <property type="nucleotide sequence ID" value="NZ_SUME01000001.1"/>
</dbReference>
<evidence type="ECO:0000313" key="2">
    <source>
        <dbReference type="Proteomes" id="UP000306808"/>
    </source>
</evidence>
<dbReference type="EMBL" id="SUME01000001">
    <property type="protein sequence ID" value="TJZ63295.1"/>
    <property type="molecule type" value="Genomic_DNA"/>
</dbReference>
<dbReference type="InterPro" id="IPR015797">
    <property type="entry name" value="NUDIX_hydrolase-like_dom_sf"/>
</dbReference>
<protein>
    <recommendedName>
        <fullName evidence="3">8-oxo-dGTP diphosphatase</fullName>
    </recommendedName>
</protein>
<accession>A0A4U0P752</accession>
<dbReference type="Gene3D" id="3.90.79.10">
    <property type="entry name" value="Nucleoside Triphosphate Pyrophosphohydrolase"/>
    <property type="match status" value="1"/>
</dbReference>
<sequence length="66" mass="7600">MGPALNMVEYHYPEFVISLYPFECKLVGGELHLNEHAPAIWVDKTELLNYDWAAADLPIVHAMMQR</sequence>
<dbReference type="Proteomes" id="UP000306808">
    <property type="component" value="Unassembled WGS sequence"/>
</dbReference>
<gene>
    <name evidence="1" type="ORF">FAZ15_03170</name>
</gene>
<dbReference type="OrthoDB" id="9810648at2"/>
<evidence type="ECO:0000313" key="1">
    <source>
        <dbReference type="EMBL" id="TJZ63295.1"/>
    </source>
</evidence>
<organism evidence="1 2">
    <name type="scientific">Sphingobacterium olei</name>
    <dbReference type="NCBI Taxonomy" id="2571155"/>
    <lineage>
        <taxon>Bacteria</taxon>
        <taxon>Pseudomonadati</taxon>
        <taxon>Bacteroidota</taxon>
        <taxon>Sphingobacteriia</taxon>
        <taxon>Sphingobacteriales</taxon>
        <taxon>Sphingobacteriaceae</taxon>
        <taxon>Sphingobacterium</taxon>
    </lineage>
</organism>
<name>A0A4U0P752_9SPHI</name>
<keyword evidence="2" id="KW-1185">Reference proteome</keyword>
<evidence type="ECO:0008006" key="3">
    <source>
        <dbReference type="Google" id="ProtNLM"/>
    </source>
</evidence>
<reference evidence="1 2" key="1">
    <citation type="submission" date="2019-04" db="EMBL/GenBank/DDBJ databases">
        <title>Sphingobacterium olei sp. nov., isolated from oil-contaminated soil.</title>
        <authorList>
            <person name="Liu B."/>
        </authorList>
    </citation>
    <scope>NUCLEOTIDE SEQUENCE [LARGE SCALE GENOMIC DNA]</scope>
    <source>
        <strain evidence="1 2">HAL-9</strain>
    </source>
</reference>
<dbReference type="AlphaFoldDB" id="A0A4U0P752"/>
<comment type="caution">
    <text evidence="1">The sequence shown here is derived from an EMBL/GenBank/DDBJ whole genome shotgun (WGS) entry which is preliminary data.</text>
</comment>